<comment type="caution">
    <text evidence="1">The sequence shown here is derived from an EMBL/GenBank/DDBJ whole genome shotgun (WGS) entry which is preliminary data.</text>
</comment>
<dbReference type="SUPFAM" id="SSF53335">
    <property type="entry name" value="S-adenosyl-L-methionine-dependent methyltransferases"/>
    <property type="match status" value="1"/>
</dbReference>
<keyword evidence="1" id="KW-0489">Methyltransferase</keyword>
<reference evidence="1 2" key="1">
    <citation type="submission" date="2019-01" db="EMBL/GenBank/DDBJ databases">
        <title>Coherence of Microcystis species and biogeography revealed through population genomics.</title>
        <authorList>
            <person name="Perez-Carrascal O.M."/>
            <person name="Terrat Y."/>
            <person name="Giani A."/>
            <person name="Fortin N."/>
            <person name="Tromas N."/>
            <person name="Shapiro B.J."/>
        </authorList>
    </citation>
    <scope>NUCLEOTIDE SEQUENCE [LARGE SCALE GENOMIC DNA]</scope>
    <source>
        <strain evidence="1">Ma_QC_B_20070730_S2</strain>
    </source>
</reference>
<organism evidence="1 2">
    <name type="scientific">Microcystis aeruginosa Ma_QC_B_20070730_S2</name>
    <dbReference type="NCBI Taxonomy" id="2486256"/>
    <lineage>
        <taxon>Bacteria</taxon>
        <taxon>Bacillati</taxon>
        <taxon>Cyanobacteriota</taxon>
        <taxon>Cyanophyceae</taxon>
        <taxon>Oscillatoriophycideae</taxon>
        <taxon>Chroococcales</taxon>
        <taxon>Microcystaceae</taxon>
        <taxon>Microcystis</taxon>
    </lineage>
</organism>
<dbReference type="PANTHER" id="PTHR43861:SF6">
    <property type="entry name" value="METHYLTRANSFERASE TYPE 11"/>
    <property type="match status" value="1"/>
</dbReference>
<dbReference type="GO" id="GO:0032259">
    <property type="term" value="P:methylation"/>
    <property type="evidence" value="ECO:0007669"/>
    <property type="project" value="UniProtKB-KW"/>
</dbReference>
<proteinExistence type="predicted"/>
<accession>A0A552D2A9</accession>
<protein>
    <submittedName>
        <fullName evidence="1">Class I SAM-dependent methyltransferase</fullName>
    </submittedName>
</protein>
<evidence type="ECO:0000313" key="2">
    <source>
        <dbReference type="Proteomes" id="UP000320551"/>
    </source>
</evidence>
<dbReference type="InterPro" id="IPR029063">
    <property type="entry name" value="SAM-dependent_MTases_sf"/>
</dbReference>
<keyword evidence="1" id="KW-0808">Transferase</keyword>
<sequence>MTSSNLTTIYDEHYAKNAGVDAQWTDLCCYMRLENTLNVINDKSYRSILDVGAGDGAVAKRLAETENFGSICGVEISGSAVQEINKLKLPKFREFKEFNGYEIPFDETEFELAVCYHVLEHVEDPRRLLREIARVSAFQVFEVPLDYRPDVDNNISNYLAYGHISVFTPSTFRFLLLSEGFTILNDHYSDISWPATKFMIETSTKPGNKNLRKLKARLAGIKRQIKRLALPGYLKRESTYSQYTCLTKFTGKPEIKYDQVSLW</sequence>
<gene>
    <name evidence="1" type="ORF">EWV80_23770</name>
</gene>
<name>A0A552D2A9_MICAE</name>
<evidence type="ECO:0000313" key="1">
    <source>
        <dbReference type="EMBL" id="TRU16358.1"/>
    </source>
</evidence>
<dbReference type="Gene3D" id="3.40.50.150">
    <property type="entry name" value="Vaccinia Virus protein VP39"/>
    <property type="match status" value="1"/>
</dbReference>
<dbReference type="Pfam" id="PF13489">
    <property type="entry name" value="Methyltransf_23"/>
    <property type="match status" value="1"/>
</dbReference>
<dbReference type="PANTHER" id="PTHR43861">
    <property type="entry name" value="TRANS-ACONITATE 2-METHYLTRANSFERASE-RELATED"/>
    <property type="match status" value="1"/>
</dbReference>
<dbReference type="AlphaFoldDB" id="A0A552D2A9"/>
<dbReference type="CDD" id="cd02440">
    <property type="entry name" value="AdoMet_MTases"/>
    <property type="match status" value="1"/>
</dbReference>
<dbReference type="Proteomes" id="UP000320551">
    <property type="component" value="Unassembled WGS sequence"/>
</dbReference>
<dbReference type="GO" id="GO:0008168">
    <property type="term" value="F:methyltransferase activity"/>
    <property type="evidence" value="ECO:0007669"/>
    <property type="project" value="UniProtKB-KW"/>
</dbReference>
<dbReference type="EMBL" id="SFBK01000310">
    <property type="protein sequence ID" value="TRU16358.1"/>
    <property type="molecule type" value="Genomic_DNA"/>
</dbReference>